<sequence length="173" mass="18955">MGKWKKILGGLRRVAEVVPIPGLSLAATMAGEVFGAMDRAAETPEQKTAALNARTAYEAQKDRHELQIETAYTTDASVKIHRSAGETLRIALKSADKFVSRASPAYLWAFTATFFLNYAGTTIINWVLALQGVAVDLRLEPVVIPAAAWAVTLAWFGVWRGHRDRDKRRGTAS</sequence>
<dbReference type="EMBL" id="LAZR01003953">
    <property type="protein sequence ID" value="KKN13159.1"/>
    <property type="molecule type" value="Genomic_DNA"/>
</dbReference>
<keyword evidence="1" id="KW-0812">Transmembrane</keyword>
<name>A0A0F9N591_9ZZZZ</name>
<feature type="transmembrane region" description="Helical" evidence="1">
    <location>
        <begin position="105"/>
        <end position="130"/>
    </location>
</feature>
<accession>A0A0F9N591</accession>
<keyword evidence="1" id="KW-0472">Membrane</keyword>
<evidence type="ECO:0000256" key="1">
    <source>
        <dbReference type="SAM" id="Phobius"/>
    </source>
</evidence>
<gene>
    <name evidence="2" type="ORF">LCGC14_1009280</name>
</gene>
<reference evidence="2" key="1">
    <citation type="journal article" date="2015" name="Nature">
        <title>Complex archaea that bridge the gap between prokaryotes and eukaryotes.</title>
        <authorList>
            <person name="Spang A."/>
            <person name="Saw J.H."/>
            <person name="Jorgensen S.L."/>
            <person name="Zaremba-Niedzwiedzka K."/>
            <person name="Martijn J."/>
            <person name="Lind A.E."/>
            <person name="van Eijk R."/>
            <person name="Schleper C."/>
            <person name="Guy L."/>
            <person name="Ettema T.J."/>
        </authorList>
    </citation>
    <scope>NUCLEOTIDE SEQUENCE</scope>
</reference>
<feature type="transmembrane region" description="Helical" evidence="1">
    <location>
        <begin position="142"/>
        <end position="159"/>
    </location>
</feature>
<comment type="caution">
    <text evidence="2">The sequence shown here is derived from an EMBL/GenBank/DDBJ whole genome shotgun (WGS) entry which is preliminary data.</text>
</comment>
<proteinExistence type="predicted"/>
<evidence type="ECO:0008006" key="3">
    <source>
        <dbReference type="Google" id="ProtNLM"/>
    </source>
</evidence>
<dbReference type="AlphaFoldDB" id="A0A0F9N591"/>
<protein>
    <recommendedName>
        <fullName evidence="3">Holin of 3TMs, for gene-transfer release</fullName>
    </recommendedName>
</protein>
<evidence type="ECO:0000313" key="2">
    <source>
        <dbReference type="EMBL" id="KKN13159.1"/>
    </source>
</evidence>
<organism evidence="2">
    <name type="scientific">marine sediment metagenome</name>
    <dbReference type="NCBI Taxonomy" id="412755"/>
    <lineage>
        <taxon>unclassified sequences</taxon>
        <taxon>metagenomes</taxon>
        <taxon>ecological metagenomes</taxon>
    </lineage>
</organism>
<keyword evidence="1" id="KW-1133">Transmembrane helix</keyword>